<comment type="similarity">
    <text evidence="2">Belongs to the peptidase M20A family.</text>
</comment>
<dbReference type="OrthoDB" id="3064516at2759"/>
<comment type="cofactor">
    <cofactor evidence="1">
        <name>Zn(2+)</name>
        <dbReference type="ChEBI" id="CHEBI:29105"/>
    </cofactor>
</comment>
<evidence type="ECO:0000256" key="3">
    <source>
        <dbReference type="ARBA" id="ARBA00022723"/>
    </source>
</evidence>
<evidence type="ECO:0000313" key="9">
    <source>
        <dbReference type="Proteomes" id="UP000660262"/>
    </source>
</evidence>
<keyword evidence="6" id="KW-0732">Signal</keyword>
<dbReference type="Gene3D" id="3.40.630.10">
    <property type="entry name" value="Zn peptidases"/>
    <property type="match status" value="2"/>
</dbReference>
<dbReference type="PANTHER" id="PTHR43808:SF31">
    <property type="entry name" value="N-ACETYL-L-CITRULLINE DEACETYLASE"/>
    <property type="match status" value="1"/>
</dbReference>
<evidence type="ECO:0000256" key="6">
    <source>
        <dbReference type="SAM" id="SignalP"/>
    </source>
</evidence>
<dbReference type="InterPro" id="IPR036264">
    <property type="entry name" value="Bact_exopeptidase_dim_dom"/>
</dbReference>
<sequence>MMSLFVLAFSIFFGALAVFYSPLVAFLDGDNVQNHISWLVCGNDSTALELSNLHPTTAALATIDARVNDAFSRNATSDVVALLQAMVSIPSVSARHVGGRDHDPEQAISEFLYRFAKRALVDTPEATVTKHYVKGRADFQHNNTFNVLIRLPPKSKEDEHAAPWQLFHSHVDTVSAEGMTVPPFTGELNKDQTRVVGRGATDTKGSGAAMLIALLKRARDENRKEGVALVFCVDEEGGFTGVNAFVEETLGSELAWLKPRFSVVGEPTSMQPVVTHNGVMTWNLETAGVAAHSSDPSRGVNALSIAARTISHVEECWIAPLDATADLIPGKAVASLTMALSCGSANNIIPDSCLISVNRRLVPGESARDTYDKLEKCLEEVRNTETKRLPASAPAPPFFVRQPAFRDIRSIHPLRRIGATSSAPTSFEANILALLKKAGVPDASLSGAAYATEACVYAEALNVPSVVLGPGTIADAHTKDESLAISQLKSAENIYLTVMRSKE</sequence>
<reference evidence="8" key="1">
    <citation type="submission" date="2020-10" db="EMBL/GenBank/DDBJ databases">
        <title>Unveiling of a novel bifunctional photoreceptor, Dualchrome1, isolated from a cosmopolitan green alga.</title>
        <authorList>
            <person name="Suzuki S."/>
            <person name="Kawachi M."/>
        </authorList>
    </citation>
    <scope>NUCLEOTIDE SEQUENCE</scope>
    <source>
        <strain evidence="8">NIES 2893</strain>
    </source>
</reference>
<dbReference type="GO" id="GO:0006526">
    <property type="term" value="P:L-arginine biosynthetic process"/>
    <property type="evidence" value="ECO:0007669"/>
    <property type="project" value="TreeGrafter"/>
</dbReference>
<proteinExistence type="inferred from homology"/>
<protein>
    <recommendedName>
        <fullName evidence="7">Peptidase M20 dimerisation domain-containing protein</fullName>
    </recommendedName>
</protein>
<feature type="signal peptide" evidence="6">
    <location>
        <begin position="1"/>
        <end position="17"/>
    </location>
</feature>
<keyword evidence="4" id="KW-0378">Hydrolase</keyword>
<dbReference type="EMBL" id="BNJQ01000010">
    <property type="protein sequence ID" value="GHP05605.1"/>
    <property type="molecule type" value="Genomic_DNA"/>
</dbReference>
<dbReference type="Pfam" id="PF07687">
    <property type="entry name" value="M20_dimer"/>
    <property type="match status" value="1"/>
</dbReference>
<dbReference type="Proteomes" id="UP000660262">
    <property type="component" value="Unassembled WGS sequence"/>
</dbReference>
<dbReference type="InterPro" id="IPR011650">
    <property type="entry name" value="Peptidase_M20_dimer"/>
</dbReference>
<evidence type="ECO:0000313" key="8">
    <source>
        <dbReference type="EMBL" id="GHP05605.1"/>
    </source>
</evidence>
<accession>A0A830HF62</accession>
<evidence type="ECO:0000256" key="1">
    <source>
        <dbReference type="ARBA" id="ARBA00001947"/>
    </source>
</evidence>
<dbReference type="Gene3D" id="3.30.70.360">
    <property type="match status" value="1"/>
</dbReference>
<comment type="caution">
    <text evidence="8">The sequence shown here is derived from an EMBL/GenBank/DDBJ whole genome shotgun (WGS) entry which is preliminary data.</text>
</comment>
<dbReference type="PANTHER" id="PTHR43808">
    <property type="entry name" value="ACETYLORNITHINE DEACETYLASE"/>
    <property type="match status" value="1"/>
</dbReference>
<dbReference type="GO" id="GO:0046872">
    <property type="term" value="F:metal ion binding"/>
    <property type="evidence" value="ECO:0007669"/>
    <property type="project" value="UniProtKB-KW"/>
</dbReference>
<dbReference type="GO" id="GO:0008777">
    <property type="term" value="F:acetylornithine deacetylase activity"/>
    <property type="evidence" value="ECO:0007669"/>
    <property type="project" value="TreeGrafter"/>
</dbReference>
<keyword evidence="9" id="KW-1185">Reference proteome</keyword>
<feature type="domain" description="Peptidase M20 dimerisation" evidence="7">
    <location>
        <begin position="275"/>
        <end position="380"/>
    </location>
</feature>
<keyword evidence="3" id="KW-0479">Metal-binding</keyword>
<dbReference type="SUPFAM" id="SSF53187">
    <property type="entry name" value="Zn-dependent exopeptidases"/>
    <property type="match status" value="1"/>
</dbReference>
<dbReference type="InterPro" id="IPR050072">
    <property type="entry name" value="Peptidase_M20A"/>
</dbReference>
<evidence type="ECO:0000259" key="7">
    <source>
        <dbReference type="Pfam" id="PF07687"/>
    </source>
</evidence>
<organism evidence="8 9">
    <name type="scientific">Pycnococcus provasolii</name>
    <dbReference type="NCBI Taxonomy" id="41880"/>
    <lineage>
        <taxon>Eukaryota</taxon>
        <taxon>Viridiplantae</taxon>
        <taxon>Chlorophyta</taxon>
        <taxon>Pseudoscourfieldiophyceae</taxon>
        <taxon>Pseudoscourfieldiales</taxon>
        <taxon>Pycnococcaceae</taxon>
        <taxon>Pycnococcus</taxon>
    </lineage>
</organism>
<dbReference type="InterPro" id="IPR002933">
    <property type="entry name" value="Peptidase_M20"/>
</dbReference>
<dbReference type="InterPro" id="IPR001261">
    <property type="entry name" value="ArgE/DapE_CS"/>
</dbReference>
<dbReference type="AlphaFoldDB" id="A0A830HF62"/>
<gene>
    <name evidence="8" type="ORF">PPROV_000435500</name>
</gene>
<name>A0A830HF62_9CHLO</name>
<evidence type="ECO:0000256" key="4">
    <source>
        <dbReference type="ARBA" id="ARBA00022801"/>
    </source>
</evidence>
<dbReference type="Pfam" id="PF01546">
    <property type="entry name" value="Peptidase_M20"/>
    <property type="match status" value="1"/>
</dbReference>
<keyword evidence="5" id="KW-0862">Zinc</keyword>
<dbReference type="PROSITE" id="PS00759">
    <property type="entry name" value="ARGE_DAPE_CPG2_2"/>
    <property type="match status" value="1"/>
</dbReference>
<dbReference type="SUPFAM" id="SSF55031">
    <property type="entry name" value="Bacterial exopeptidase dimerisation domain"/>
    <property type="match status" value="1"/>
</dbReference>
<evidence type="ECO:0000256" key="2">
    <source>
        <dbReference type="ARBA" id="ARBA00006247"/>
    </source>
</evidence>
<feature type="chain" id="PRO_5032397985" description="Peptidase M20 dimerisation domain-containing protein" evidence="6">
    <location>
        <begin position="18"/>
        <end position="503"/>
    </location>
</feature>
<evidence type="ECO:0000256" key="5">
    <source>
        <dbReference type="ARBA" id="ARBA00022833"/>
    </source>
</evidence>